<dbReference type="Gene3D" id="3.40.50.1820">
    <property type="entry name" value="alpha/beta hydrolase"/>
    <property type="match status" value="1"/>
</dbReference>
<dbReference type="Gene3D" id="3.30.559.30">
    <property type="entry name" value="Nonribosomal peptide synthetase, condensation domain"/>
    <property type="match status" value="3"/>
</dbReference>
<dbReference type="CDD" id="cd19540">
    <property type="entry name" value="LCL_NRPS-like"/>
    <property type="match status" value="3"/>
</dbReference>
<evidence type="ECO:0000256" key="1">
    <source>
        <dbReference type="ARBA" id="ARBA00001957"/>
    </source>
</evidence>
<dbReference type="Gene3D" id="3.30.300.30">
    <property type="match status" value="3"/>
</dbReference>
<dbReference type="Pfam" id="PF00501">
    <property type="entry name" value="AMP-binding"/>
    <property type="match status" value="3"/>
</dbReference>
<dbReference type="InterPro" id="IPR020802">
    <property type="entry name" value="TesA-like"/>
</dbReference>
<evidence type="ECO:0000313" key="6">
    <source>
        <dbReference type="Proteomes" id="UP001501116"/>
    </source>
</evidence>
<dbReference type="InterPro" id="IPR036736">
    <property type="entry name" value="ACP-like_sf"/>
</dbReference>
<dbReference type="InterPro" id="IPR029058">
    <property type="entry name" value="AB_hydrolase_fold"/>
</dbReference>
<dbReference type="Proteomes" id="UP001501116">
    <property type="component" value="Unassembled WGS sequence"/>
</dbReference>
<dbReference type="PROSITE" id="PS00455">
    <property type="entry name" value="AMP_BINDING"/>
    <property type="match status" value="2"/>
</dbReference>
<keyword evidence="2" id="KW-0596">Phosphopantetheine</keyword>
<dbReference type="Pfam" id="PF00668">
    <property type="entry name" value="Condensation"/>
    <property type="match status" value="3"/>
</dbReference>
<dbReference type="InterPro" id="IPR001242">
    <property type="entry name" value="Condensation_dom"/>
</dbReference>
<accession>A0ABP5B9X6</accession>
<dbReference type="PANTHER" id="PTHR45527:SF1">
    <property type="entry name" value="FATTY ACID SYNTHASE"/>
    <property type="match status" value="1"/>
</dbReference>
<dbReference type="PROSITE" id="PS50075">
    <property type="entry name" value="CARRIER"/>
    <property type="match status" value="3"/>
</dbReference>
<organism evidence="5 6">
    <name type="scientific">Amycolatopsis minnesotensis</name>
    <dbReference type="NCBI Taxonomy" id="337894"/>
    <lineage>
        <taxon>Bacteria</taxon>
        <taxon>Bacillati</taxon>
        <taxon>Actinomycetota</taxon>
        <taxon>Actinomycetes</taxon>
        <taxon>Pseudonocardiales</taxon>
        <taxon>Pseudonocardiaceae</taxon>
        <taxon>Amycolatopsis</taxon>
    </lineage>
</organism>
<dbReference type="InterPro" id="IPR023213">
    <property type="entry name" value="CAT-like_dom_sf"/>
</dbReference>
<comment type="caution">
    <text evidence="5">The sequence shown here is derived from an EMBL/GenBank/DDBJ whole genome shotgun (WGS) entry which is preliminary data.</text>
</comment>
<dbReference type="Gene3D" id="3.30.559.10">
    <property type="entry name" value="Chloramphenicol acetyltransferase-like domain"/>
    <property type="match status" value="3"/>
</dbReference>
<dbReference type="NCBIfam" id="NF003417">
    <property type="entry name" value="PRK04813.1"/>
    <property type="match status" value="3"/>
</dbReference>
<dbReference type="InterPro" id="IPR020806">
    <property type="entry name" value="PKS_PP-bd"/>
</dbReference>
<dbReference type="PROSITE" id="PS00012">
    <property type="entry name" value="PHOSPHOPANTETHEINE"/>
    <property type="match status" value="3"/>
</dbReference>
<dbReference type="InterPro" id="IPR006162">
    <property type="entry name" value="Ppantetheine_attach_site"/>
</dbReference>
<dbReference type="Pfam" id="PF13193">
    <property type="entry name" value="AMP-binding_C"/>
    <property type="match status" value="3"/>
</dbReference>
<dbReference type="NCBIfam" id="TIGR01733">
    <property type="entry name" value="AA-adenyl-dom"/>
    <property type="match status" value="3"/>
</dbReference>
<dbReference type="InterPro" id="IPR009081">
    <property type="entry name" value="PP-bd_ACP"/>
</dbReference>
<comment type="cofactor">
    <cofactor evidence="1">
        <name>pantetheine 4'-phosphate</name>
        <dbReference type="ChEBI" id="CHEBI:47942"/>
    </cofactor>
</comment>
<dbReference type="Pfam" id="PF00975">
    <property type="entry name" value="Thioesterase"/>
    <property type="match status" value="1"/>
</dbReference>
<dbReference type="Pfam" id="PF00550">
    <property type="entry name" value="PP-binding"/>
    <property type="match status" value="3"/>
</dbReference>
<dbReference type="SMART" id="SM00823">
    <property type="entry name" value="PKS_PP"/>
    <property type="match status" value="3"/>
</dbReference>
<keyword evidence="3" id="KW-0597">Phosphoprotein</keyword>
<evidence type="ECO:0000256" key="3">
    <source>
        <dbReference type="ARBA" id="ARBA00022553"/>
    </source>
</evidence>
<proteinExistence type="predicted"/>
<dbReference type="Gene3D" id="1.10.1200.10">
    <property type="entry name" value="ACP-like"/>
    <property type="match status" value="2"/>
</dbReference>
<dbReference type="Gene3D" id="2.30.38.10">
    <property type="entry name" value="Luciferase, Domain 3"/>
    <property type="match status" value="3"/>
</dbReference>
<feature type="domain" description="Carrier" evidence="4">
    <location>
        <begin position="969"/>
        <end position="1044"/>
    </location>
</feature>
<dbReference type="PANTHER" id="PTHR45527">
    <property type="entry name" value="NONRIBOSOMAL PEPTIDE SYNTHETASE"/>
    <property type="match status" value="1"/>
</dbReference>
<gene>
    <name evidence="5" type="ORF">GCM10009754_00200</name>
</gene>
<dbReference type="SUPFAM" id="SSF52777">
    <property type="entry name" value="CoA-dependent acyltransferases"/>
    <property type="match status" value="6"/>
</dbReference>
<dbReference type="InterPro" id="IPR001031">
    <property type="entry name" value="Thioesterase"/>
</dbReference>
<dbReference type="InterPro" id="IPR000873">
    <property type="entry name" value="AMP-dep_synth/lig_dom"/>
</dbReference>
<evidence type="ECO:0000259" key="4">
    <source>
        <dbReference type="PROSITE" id="PS50075"/>
    </source>
</evidence>
<dbReference type="CDD" id="cd05930">
    <property type="entry name" value="A_NRPS"/>
    <property type="match status" value="2"/>
</dbReference>
<dbReference type="InterPro" id="IPR025110">
    <property type="entry name" value="AMP-bd_C"/>
</dbReference>
<dbReference type="InterPro" id="IPR045851">
    <property type="entry name" value="AMP-bd_C_sf"/>
</dbReference>
<feature type="domain" description="Carrier" evidence="4">
    <location>
        <begin position="2009"/>
        <end position="2084"/>
    </location>
</feature>
<protein>
    <submittedName>
        <fullName evidence="5">Non-ribosomal peptide synthetase</fullName>
    </submittedName>
</protein>
<evidence type="ECO:0000256" key="2">
    <source>
        <dbReference type="ARBA" id="ARBA00022450"/>
    </source>
</evidence>
<dbReference type="SUPFAM" id="SSF47336">
    <property type="entry name" value="ACP-like"/>
    <property type="match status" value="3"/>
</dbReference>
<dbReference type="SUPFAM" id="SSF56801">
    <property type="entry name" value="Acetyl-CoA synthetase-like"/>
    <property type="match status" value="3"/>
</dbReference>
<dbReference type="RefSeq" id="WP_344411929.1">
    <property type="nucleotide sequence ID" value="NZ_BAAANN010000001.1"/>
</dbReference>
<dbReference type="InterPro" id="IPR020845">
    <property type="entry name" value="AMP-binding_CS"/>
</dbReference>
<dbReference type="Gene3D" id="3.40.50.980">
    <property type="match status" value="6"/>
</dbReference>
<dbReference type="InterPro" id="IPR010071">
    <property type="entry name" value="AA_adenyl_dom"/>
</dbReference>
<feature type="domain" description="Carrier" evidence="4">
    <location>
        <begin position="3012"/>
        <end position="3087"/>
    </location>
</feature>
<dbReference type="SUPFAM" id="SSF53474">
    <property type="entry name" value="alpha/beta-Hydrolases"/>
    <property type="match status" value="1"/>
</dbReference>
<name>A0ABP5B9X6_9PSEU</name>
<dbReference type="SMART" id="SM00824">
    <property type="entry name" value="PKS_TE"/>
    <property type="match status" value="1"/>
</dbReference>
<dbReference type="EMBL" id="BAAANN010000001">
    <property type="protein sequence ID" value="GAA1937139.1"/>
    <property type="molecule type" value="Genomic_DNA"/>
</dbReference>
<dbReference type="CDD" id="cd12117">
    <property type="entry name" value="A_NRPS_Srf_like"/>
    <property type="match status" value="1"/>
</dbReference>
<sequence length="3339" mass="354688">MIPLSYAQQRLWFLERLQPASALYNTPIAVRLSGPIDAAALRAALSDLVERHESLRTVYPAVDGLPEQRILPAGQVLPELAIRESAGEAELRAALAAAAGHGFDIGTEIPLRAWLFGVGEEHVLLLLLHHIACDGASLGPLFEDLGHAYTQRIAGHKPVQEPLPVQYADYALWQREMLGDADEPGSVLATQLAHWRSTLDGLPEELALPYDRPRPARPSLRGGRVSASAGHRAHERLVALATAERVSPFMLLQAAVAALFTRLGAGEDIALGTPVAGRDDEALTPLIGFFVNTLVLRTHAGGNPTFAELLGRVRATDLAAFDHQDAPFEAVVEHLRPARVPGRHPLFQTLVTLNSQTPVPGRLGDLNCREEDFDLSAARFDLIVDLADGGVVTVDYATDLFDEGTAQGLATRLVRLLRAVADDPHRPIGSFDLLSADERQQVLRTWNDTAAPLETATLPDLLASRVAEDPQATALLGDDVRWTYAELDARANRLARYLAAAGAGPETPVAVAMERSPEQVVAIWGVLKAGAALVPLDPALPAARAENILRVSRPALVLTSGRPNELAFPVRRIALDDPEAAAELACHSPDPVRPARLRPAHPAYVIFTSGSTGTPKGVVLSHEALVNHFAWAQERFRLGPADRVLQKTAYGFDLSINELIWPLLAGATIVLPRAGAQRDLAYLAEQVRRHGVTVLQFVASALAAFAQEPLAESITSLRLVRSAGEALSGGVAARVARELGWALVNEYGPTETTIVMTSQPAYEPATVPAGAAIAPIGRPIRNTRVYLLDDRLQPVPPGIPGEAYIAGVQLARGYLNRPDLTAERFVPDPFGAPGERMYRSGDVCRWAADGMLEFVRRADQQVKVRGFRIELAEIETALAAHPAVARVAVLARTDEPGGTRLVAYAVPAADAPHGLPAALREHVARQLPEYMVPAAVVLLDALPLTVNGKLDRAALPAPDFSAGSGAPDRPLTELEKRLGKIFAAVLGLDRVGVDDSFFDLGGHSLLATRLIGRIAAELDLDLPIHALFEAPTVAGTAHRLRDAGPGRAPLTAVARPGRLPLSYAQQRLWFVEQLEGASSLYNTPVALRLTGELDAGALRLAIGDVLARHESLRTVFPATDGRPEQRILPAFTPDLTTVDCVTREELATALAGASASVFDLATDIPLRAWLFRSGGEHVLLLLLHHIASDGGSLAPLLRDLGTAYVARRAGEAPGWVPLRVQYADYALRQLLDDTSLHAWCEALRDLPEELPLPYDRPRPATPTYRGGQVPFTLDARVHAALAALAAGHRASMFMVLQAAVAALWTRLGAGHDIPLGTPVAGRDDEELHDLVGFFVNTLVLRTHTDGNPTFAELLDRVRATALAAYDHRGVPFESLVERLNPARVPGRHPLFQTVVTHDNLAEPALDVPGLAARFEPLDGNHAQFDLNVVVDERHGPGGSPAGLHGELVYAADLFDHRSAEAIAGRLAALLRAVAVRPDLRLGAIDLLGTGERARLLRLGRGAAGVPLPRQTLPGLFALQAAATPGAVAVVEGDTSLTYGELSARADRLARHLVAGGLRSEGRVAILSGRCVDLIVAVVGAARAGGTYVPLDDRYPLPRLRTILGDADATVLLVDGAHRDHPIAREAACPVLDLGEERAGIHAPLPAVHPDQLAYLVYTSGSTGTPKGVGTTHRGLADLLANGGFHTGAHEAVLLHSPIAFDASTTEIWAPLSTGGRIVLALEGPLDPAVLIRTIREHRTTLVQAPSGLFQILAAEHAESLGTVREVWTGGDIVPAAAVRTLLRACPGVSVVAVYAPTEVTAIKTWHRMSDPDEVGATVPLGRPLDNAQVLLLDDYLQPVPEGVTGELYLAGPGVARGYLGRPGLTAGRFVADPYGAPGERMYRTGDLGRWAPGGVLEFAGRDDGQVKIRGFRVEPGEIEAALAAHPAVSQVAVVVRGTADKRVIAYVVVDAGVDAGADDLRGYAEETLPAYLVPAAVVVLDRLPVTANGKVDRAALPEPTAAPRHSGRAARTPREELLCALFAEVLDLPRVGVDDSFFALGGHSLLATRLVSRIRAELGVEIPIRTLFEHPDVASLAALPSAETPARPPMTVRERPEPLPLSYAQQRLWFLAQLEGTGATYNSSLAFRLTGDVDRDALEAAFGDVISRHEALRTIFPTVDGTPRQLVLGGAQARPGLSALPPAPDAAFELTRDLPIRAWLTGDGLLVLTLHHIASDGWSLEPLLRDLGTAYAARRAGAAPGWAPLPVQYADYTLWQRELLGTTAVGQLGYWRRQLAGLPECLELPLDRPRTTTPSYASGEVGLRLDAELHLGVARLAGEGRATVFMVLQAAVAVLLSRLGAGTDIPLGTAIAGRTDTALDDLVGFFVNTLVLRTDLSGTPSFSELLARVRATDLAAYDHQDVPFERLVEELNPARSAAHPLFQVMLTFQNIADGELRLPGVTVTEEDLGGGTARFDLSFVFAEQYGPDGTPAGVDGVLEYAADLFDEATAQAIADRLVRVLRAVVTDPGARVDRVDVLGAAERRALVEAAAGAVVPEFLPVPDLVSAHATATPSRTAVVAGAARVTYGELDERANRLARHLIGRGVVPGDLVGVELPPGADLVVALLGVLKAGAAYLPLDPGQPAERKSRVLEVAAPALVLSGGLPLVAEDATDPGIPLPPAAAAYVIFTSGSAGEPKGVVVEHRSLALYLAWARHAYPGMSGRSLVHSPVVFDLTVTGLWGTLTAGGEVHLTELADAPPAMVEQPTFVKATPSHLGLFGILPSGYAPTRDLVLGGELLLGSALRQWRARHPGVTVINEYGPTETTVGCGEFRIEPGDELPDGGITIGRPIWDTRWYVLDDSLAPTPPGVTGELYIAGGLLARGYLALPGRTAGRFVADPYGPPGDRMYRTGDLVRRRADGTVDFVARDDDQVKVRGFRVELGEVEAVMAALPHVVEAAATVRGERLLAYAVPAAGAGWRPDELRSRLAGLLPPYMVPSAVVALDRLPRTTNGKIDRAALLEPAATATAGRWPRTATEAALCELFEAALGAERVGVDDDFFALGGHSLLAARVVARAGDQYGFTLRISDLFTAPTVGRLAALLDEGVQRPPDELLCLRAGRAGVTPLFCVHPGAGIGWVYSSLLEHLDPSRPLYALQAGAESPATVAEMAACYVERLRGVQPSGPYQLLGWSFGAVVAHAMAARLQETGDKVTLLALLDGYPAEEEVGELTPAEALAQLLTSLGHRVPADTAEPVDVDSFVALATAAGPLAGLGADLIEQLCATFVRHARLAGVHVPPCYEGDAVFFTAEHTVAAAEAGRWRPYLTGDLDQHRIACAHGDLLAPEHAGRIAAVLEPLLR</sequence>
<keyword evidence="6" id="KW-1185">Reference proteome</keyword>
<reference evidence="6" key="1">
    <citation type="journal article" date="2019" name="Int. J. Syst. Evol. Microbiol.">
        <title>The Global Catalogue of Microorganisms (GCM) 10K type strain sequencing project: providing services to taxonomists for standard genome sequencing and annotation.</title>
        <authorList>
            <consortium name="The Broad Institute Genomics Platform"/>
            <consortium name="The Broad Institute Genome Sequencing Center for Infectious Disease"/>
            <person name="Wu L."/>
            <person name="Ma J."/>
        </authorList>
    </citation>
    <scope>NUCLEOTIDE SEQUENCE [LARGE SCALE GENOMIC DNA]</scope>
    <source>
        <strain evidence="6">JCM 14545</strain>
    </source>
</reference>
<evidence type="ECO:0000313" key="5">
    <source>
        <dbReference type="EMBL" id="GAA1937139.1"/>
    </source>
</evidence>